<keyword evidence="3" id="KW-1185">Reference proteome</keyword>
<dbReference type="OrthoDB" id="299997at2759"/>
<dbReference type="Proteomes" id="UP000439903">
    <property type="component" value="Unassembled WGS sequence"/>
</dbReference>
<proteinExistence type="predicted"/>
<dbReference type="Gene3D" id="3.30.710.10">
    <property type="entry name" value="Potassium Channel Kv1.1, Chain A"/>
    <property type="match status" value="1"/>
</dbReference>
<name>A0A8H3WVN2_GIGMA</name>
<sequence length="87" mass="10028">MDTHDPISDPAIIEFLNINIMPFDQDDNNEAEQATNRRLNSIRHKFNHDFSSFLEQTYLCDVTIELIDGEIIKAHAIILCARSSFFS</sequence>
<dbReference type="AlphaFoldDB" id="A0A8H3WVN2"/>
<evidence type="ECO:0000313" key="3">
    <source>
        <dbReference type="Proteomes" id="UP000439903"/>
    </source>
</evidence>
<dbReference type="InterPro" id="IPR000210">
    <property type="entry name" value="BTB/POZ_dom"/>
</dbReference>
<reference evidence="2 3" key="1">
    <citation type="journal article" date="2019" name="Environ. Microbiol.">
        <title>At the nexus of three kingdoms: the genome of the mycorrhizal fungus Gigaspora margarita provides insights into plant, endobacterial and fungal interactions.</title>
        <authorList>
            <person name="Venice F."/>
            <person name="Ghignone S."/>
            <person name="Salvioli di Fossalunga A."/>
            <person name="Amselem J."/>
            <person name="Novero M."/>
            <person name="Xianan X."/>
            <person name="Sedzielewska Toro K."/>
            <person name="Morin E."/>
            <person name="Lipzen A."/>
            <person name="Grigoriev I.V."/>
            <person name="Henrissat B."/>
            <person name="Martin F.M."/>
            <person name="Bonfante P."/>
        </authorList>
    </citation>
    <scope>NUCLEOTIDE SEQUENCE [LARGE SCALE GENOMIC DNA]</scope>
    <source>
        <strain evidence="2 3">BEG34</strain>
    </source>
</reference>
<evidence type="ECO:0000259" key="1">
    <source>
        <dbReference type="PROSITE" id="PS50097"/>
    </source>
</evidence>
<organism evidence="2 3">
    <name type="scientific">Gigaspora margarita</name>
    <dbReference type="NCBI Taxonomy" id="4874"/>
    <lineage>
        <taxon>Eukaryota</taxon>
        <taxon>Fungi</taxon>
        <taxon>Fungi incertae sedis</taxon>
        <taxon>Mucoromycota</taxon>
        <taxon>Glomeromycotina</taxon>
        <taxon>Glomeromycetes</taxon>
        <taxon>Diversisporales</taxon>
        <taxon>Gigasporaceae</taxon>
        <taxon>Gigaspora</taxon>
    </lineage>
</organism>
<feature type="domain" description="BTB" evidence="1">
    <location>
        <begin position="60"/>
        <end position="87"/>
    </location>
</feature>
<dbReference type="SUPFAM" id="SSF54695">
    <property type="entry name" value="POZ domain"/>
    <property type="match status" value="1"/>
</dbReference>
<dbReference type="Pfam" id="PF00651">
    <property type="entry name" value="BTB"/>
    <property type="match status" value="1"/>
</dbReference>
<gene>
    <name evidence="2" type="ORF">F8M41_016021</name>
</gene>
<accession>A0A8H3WVN2</accession>
<dbReference type="CDD" id="cd18186">
    <property type="entry name" value="BTB_POZ_ZBTB_KLHL-like"/>
    <property type="match status" value="1"/>
</dbReference>
<protein>
    <recommendedName>
        <fullName evidence="1">BTB domain-containing protein</fullName>
    </recommendedName>
</protein>
<comment type="caution">
    <text evidence="2">The sequence shown here is derived from an EMBL/GenBank/DDBJ whole genome shotgun (WGS) entry which is preliminary data.</text>
</comment>
<dbReference type="EMBL" id="WTPW01003401">
    <property type="protein sequence ID" value="KAF0343707.1"/>
    <property type="molecule type" value="Genomic_DNA"/>
</dbReference>
<evidence type="ECO:0000313" key="2">
    <source>
        <dbReference type="EMBL" id="KAF0343707.1"/>
    </source>
</evidence>
<dbReference type="PROSITE" id="PS50097">
    <property type="entry name" value="BTB"/>
    <property type="match status" value="1"/>
</dbReference>
<dbReference type="InterPro" id="IPR011333">
    <property type="entry name" value="SKP1/BTB/POZ_sf"/>
</dbReference>